<dbReference type="Pfam" id="PF13366">
    <property type="entry name" value="PDDEXK_3"/>
    <property type="match status" value="1"/>
</dbReference>
<dbReference type="Proteomes" id="UP000709959">
    <property type="component" value="Unassembled WGS sequence"/>
</dbReference>
<organism evidence="1 2">
    <name type="scientific">Candidatus Geothrix odensensis</name>
    <dbReference type="NCBI Taxonomy" id="2954440"/>
    <lineage>
        <taxon>Bacteria</taxon>
        <taxon>Pseudomonadati</taxon>
        <taxon>Acidobacteriota</taxon>
        <taxon>Holophagae</taxon>
        <taxon>Holophagales</taxon>
        <taxon>Holophagaceae</taxon>
        <taxon>Geothrix</taxon>
    </lineage>
</organism>
<dbReference type="NCBIfam" id="TIGR04256">
    <property type="entry name" value="GxxExxY"/>
    <property type="match status" value="1"/>
</dbReference>
<sequence>MADLDAITERILGCAFKVSTGLGPGFLEKLYENAMVIELERAGLRVVRQQPLSVWYDGIQVGQFAVDLLVEEQVLLELKAVKALEDFHLAQALNYLRASCLPACLLLNFGGPRLEIRRLHPSPSWPRPTAKEPPA</sequence>
<accession>A0A936F191</accession>
<evidence type="ECO:0000313" key="2">
    <source>
        <dbReference type="Proteomes" id="UP000709959"/>
    </source>
</evidence>
<dbReference type="AlphaFoldDB" id="A0A936F191"/>
<name>A0A936F191_9BACT</name>
<comment type="caution">
    <text evidence="1">The sequence shown here is derived from an EMBL/GenBank/DDBJ whole genome shotgun (WGS) entry which is preliminary data.</text>
</comment>
<reference evidence="1 2" key="1">
    <citation type="submission" date="2020-10" db="EMBL/GenBank/DDBJ databases">
        <title>Connecting structure to function with the recovery of over 1000 high-quality activated sludge metagenome-assembled genomes encoding full-length rRNA genes using long-read sequencing.</title>
        <authorList>
            <person name="Singleton C.M."/>
            <person name="Petriglieri F."/>
            <person name="Kristensen J.M."/>
            <person name="Kirkegaard R.H."/>
            <person name="Michaelsen T.Y."/>
            <person name="Andersen M.H."/>
            <person name="Karst S.M."/>
            <person name="Dueholm M.S."/>
            <person name="Nielsen P.H."/>
            <person name="Albertsen M."/>
        </authorList>
    </citation>
    <scope>NUCLEOTIDE SEQUENCE [LARGE SCALE GENOMIC DNA]</scope>
    <source>
        <strain evidence="1">OdNE_18-Q3-R46-58_MAXAC.008</strain>
    </source>
</reference>
<gene>
    <name evidence="1" type="ORF">IPN91_05090</name>
</gene>
<protein>
    <submittedName>
        <fullName evidence="1">GxxExxY protein</fullName>
    </submittedName>
</protein>
<evidence type="ECO:0000313" key="1">
    <source>
        <dbReference type="EMBL" id="MBK8572018.1"/>
    </source>
</evidence>
<dbReference type="EMBL" id="JADKCH010000002">
    <property type="protein sequence ID" value="MBK8572018.1"/>
    <property type="molecule type" value="Genomic_DNA"/>
</dbReference>
<proteinExistence type="predicted"/>
<dbReference type="InterPro" id="IPR026350">
    <property type="entry name" value="GxxExxY"/>
</dbReference>